<evidence type="ECO:0000256" key="1">
    <source>
        <dbReference type="SAM" id="Phobius"/>
    </source>
</evidence>
<keyword evidence="3" id="KW-1185">Reference proteome</keyword>
<reference evidence="2 3" key="1">
    <citation type="submission" date="2024-03" db="EMBL/GenBank/DDBJ databases">
        <title>Aureococcus anophagefferens CCMP1851 and Kratosvirus quantuckense: Draft genome of a second virus-susceptible host strain in the model system.</title>
        <authorList>
            <person name="Chase E."/>
            <person name="Truchon A.R."/>
            <person name="Schepens W."/>
            <person name="Wilhelm S.W."/>
        </authorList>
    </citation>
    <scope>NUCLEOTIDE SEQUENCE [LARGE SCALE GENOMIC DNA]</scope>
    <source>
        <strain evidence="2 3">CCMP1851</strain>
    </source>
</reference>
<dbReference type="Proteomes" id="UP001363151">
    <property type="component" value="Unassembled WGS sequence"/>
</dbReference>
<feature type="transmembrane region" description="Helical" evidence="1">
    <location>
        <begin position="54"/>
        <end position="73"/>
    </location>
</feature>
<evidence type="ECO:0000313" key="3">
    <source>
        <dbReference type="Proteomes" id="UP001363151"/>
    </source>
</evidence>
<proteinExistence type="predicted"/>
<accession>A0ABR1G3R2</accession>
<keyword evidence="1" id="KW-0472">Membrane</keyword>
<protein>
    <submittedName>
        <fullName evidence="2">Uncharacterized protein</fullName>
    </submittedName>
</protein>
<keyword evidence="1" id="KW-1133">Transmembrane helix</keyword>
<sequence>MLKMVGAVMCTTGVYLGALAAGASAAEAFAAMYLWTAAVTVKFALTECDAVGVPKFGPLAWAGLSIALAAAALM</sequence>
<dbReference type="EMBL" id="JBBJCI010000122">
    <property type="protein sequence ID" value="KAK7247980.1"/>
    <property type="molecule type" value="Genomic_DNA"/>
</dbReference>
<comment type="caution">
    <text evidence="2">The sequence shown here is derived from an EMBL/GenBank/DDBJ whole genome shotgun (WGS) entry which is preliminary data.</text>
</comment>
<name>A0ABR1G3R2_AURAN</name>
<evidence type="ECO:0000313" key="2">
    <source>
        <dbReference type="EMBL" id="KAK7247980.1"/>
    </source>
</evidence>
<organism evidence="2 3">
    <name type="scientific">Aureococcus anophagefferens</name>
    <name type="common">Harmful bloom alga</name>
    <dbReference type="NCBI Taxonomy" id="44056"/>
    <lineage>
        <taxon>Eukaryota</taxon>
        <taxon>Sar</taxon>
        <taxon>Stramenopiles</taxon>
        <taxon>Ochrophyta</taxon>
        <taxon>Pelagophyceae</taxon>
        <taxon>Pelagomonadales</taxon>
        <taxon>Pelagomonadaceae</taxon>
        <taxon>Aureococcus</taxon>
    </lineage>
</organism>
<gene>
    <name evidence="2" type="ORF">SO694_00086015</name>
</gene>
<keyword evidence="1" id="KW-0812">Transmembrane</keyword>